<dbReference type="EMBL" id="SNYJ01000020">
    <property type="protein sequence ID" value="TDQ36128.1"/>
    <property type="molecule type" value="Genomic_DNA"/>
</dbReference>
<organism evidence="1 2">
    <name type="scientific">Aureibacillus halotolerans</name>
    <dbReference type="NCBI Taxonomy" id="1508390"/>
    <lineage>
        <taxon>Bacteria</taxon>
        <taxon>Bacillati</taxon>
        <taxon>Bacillota</taxon>
        <taxon>Bacilli</taxon>
        <taxon>Bacillales</taxon>
        <taxon>Bacillaceae</taxon>
        <taxon>Aureibacillus</taxon>
    </lineage>
</organism>
<dbReference type="AlphaFoldDB" id="A0A4R6TRD6"/>
<reference evidence="1 2" key="1">
    <citation type="submission" date="2019-03" db="EMBL/GenBank/DDBJ databases">
        <title>Genomic Encyclopedia of Type Strains, Phase IV (KMG-IV): sequencing the most valuable type-strain genomes for metagenomic binning, comparative biology and taxonomic classification.</title>
        <authorList>
            <person name="Goeker M."/>
        </authorList>
    </citation>
    <scope>NUCLEOTIDE SEQUENCE [LARGE SCALE GENOMIC DNA]</scope>
    <source>
        <strain evidence="1 2">DSM 28697</strain>
    </source>
</reference>
<dbReference type="RefSeq" id="WP_133581854.1">
    <property type="nucleotide sequence ID" value="NZ_SNYJ01000020.1"/>
</dbReference>
<keyword evidence="2" id="KW-1185">Reference proteome</keyword>
<name>A0A4R6TRD6_9BACI</name>
<accession>A0A4R6TRD6</accession>
<dbReference type="Proteomes" id="UP000295632">
    <property type="component" value="Unassembled WGS sequence"/>
</dbReference>
<comment type="caution">
    <text evidence="1">The sequence shown here is derived from an EMBL/GenBank/DDBJ whole genome shotgun (WGS) entry which is preliminary data.</text>
</comment>
<dbReference type="InterPro" id="IPR058930">
    <property type="entry name" value="YwzD"/>
</dbReference>
<protein>
    <submittedName>
        <fullName evidence="1">Uncharacterized protein</fullName>
    </submittedName>
</protein>
<evidence type="ECO:0000313" key="1">
    <source>
        <dbReference type="EMBL" id="TDQ36128.1"/>
    </source>
</evidence>
<dbReference type="Pfam" id="PF26162">
    <property type="entry name" value="YwzD"/>
    <property type="match status" value="1"/>
</dbReference>
<gene>
    <name evidence="1" type="ORF">EV213_12059</name>
</gene>
<proteinExistence type="predicted"/>
<evidence type="ECO:0000313" key="2">
    <source>
        <dbReference type="Proteomes" id="UP000295632"/>
    </source>
</evidence>
<sequence length="62" mass="7260">MTYRKMEHVFRTHVDHHSMMDVLRHAYRKGEASQSMTVEELVLDMRGQLQSLLSSEEPSKGK</sequence>